<keyword evidence="2" id="KW-0472">Membrane</keyword>
<proteinExistence type="predicted"/>
<feature type="transmembrane region" description="Helical" evidence="2">
    <location>
        <begin position="147"/>
        <end position="168"/>
    </location>
</feature>
<dbReference type="PANTHER" id="PTHR36485">
    <property type="entry name" value="OS01G0939000 PROTEIN"/>
    <property type="match status" value="1"/>
</dbReference>
<evidence type="ECO:0000256" key="1">
    <source>
        <dbReference type="SAM" id="MobiDB-lite"/>
    </source>
</evidence>
<organism evidence="3 4">
    <name type="scientific">Catenaria anguillulae PL171</name>
    <dbReference type="NCBI Taxonomy" id="765915"/>
    <lineage>
        <taxon>Eukaryota</taxon>
        <taxon>Fungi</taxon>
        <taxon>Fungi incertae sedis</taxon>
        <taxon>Blastocladiomycota</taxon>
        <taxon>Blastocladiomycetes</taxon>
        <taxon>Blastocladiales</taxon>
        <taxon>Catenariaceae</taxon>
        <taxon>Catenaria</taxon>
    </lineage>
</organism>
<dbReference type="GO" id="GO:0016757">
    <property type="term" value="F:glycosyltransferase activity"/>
    <property type="evidence" value="ECO:0007669"/>
    <property type="project" value="UniProtKB-KW"/>
</dbReference>
<feature type="region of interest" description="Disordered" evidence="1">
    <location>
        <begin position="1"/>
        <end position="23"/>
    </location>
</feature>
<protein>
    <submittedName>
        <fullName evidence="3">Phosphatidylinositol N-acetylglucosaminyltransferase subunit Y-domain-containing protein</fullName>
    </submittedName>
</protein>
<dbReference type="InterPro" id="IPR029164">
    <property type="entry name" value="PIG-Y"/>
</dbReference>
<dbReference type="AlphaFoldDB" id="A0A1Y2GZ61"/>
<dbReference type="Proteomes" id="UP000193411">
    <property type="component" value="Unassembled WGS sequence"/>
</dbReference>
<dbReference type="STRING" id="765915.A0A1Y2GZ61"/>
<keyword evidence="3" id="KW-0808">Transferase</keyword>
<name>A0A1Y2GZ61_9FUNG</name>
<reference evidence="3 4" key="1">
    <citation type="submission" date="2016-07" db="EMBL/GenBank/DDBJ databases">
        <title>Pervasive Adenine N6-methylation of Active Genes in Fungi.</title>
        <authorList>
            <consortium name="DOE Joint Genome Institute"/>
            <person name="Mondo S.J."/>
            <person name="Dannebaum R.O."/>
            <person name="Kuo R.C."/>
            <person name="Labutti K."/>
            <person name="Haridas S."/>
            <person name="Kuo A."/>
            <person name="Salamov A."/>
            <person name="Ahrendt S.R."/>
            <person name="Lipzen A."/>
            <person name="Sullivan W."/>
            <person name="Andreopoulos W.B."/>
            <person name="Clum A."/>
            <person name="Lindquist E."/>
            <person name="Daum C."/>
            <person name="Ramamoorthy G.K."/>
            <person name="Gryganskyi A."/>
            <person name="Culley D."/>
            <person name="Magnuson J.K."/>
            <person name="James T.Y."/>
            <person name="O'Malley M.A."/>
            <person name="Stajich J.E."/>
            <person name="Spatafora J.W."/>
            <person name="Visel A."/>
            <person name="Grigoriev I.V."/>
        </authorList>
    </citation>
    <scope>NUCLEOTIDE SEQUENCE [LARGE SCALE GENOMIC DNA]</scope>
    <source>
        <strain evidence="3 4">PL171</strain>
    </source>
</reference>
<sequence>MKQSSLIIDTNRPLPPGRDGSASSIPASLISPLGNSRLSFQLQTGAPLPTPVDVYNEWDDPSSVLSSAVGSLADIANQLPPPGQDDPSVGEVDESELIASLFGPLGPLGATCMFCAGFVAFAYAAIMSKMLPATGIWWMDAIREDRYYCFMVPLVLPLTIYHVIWNWFGLKLFRHN</sequence>
<dbReference type="EMBL" id="MCFL01000371">
    <property type="protein sequence ID" value="ORZ27556.1"/>
    <property type="molecule type" value="Genomic_DNA"/>
</dbReference>
<keyword evidence="3" id="KW-0328">Glycosyltransferase</keyword>
<dbReference type="Pfam" id="PF15159">
    <property type="entry name" value="PIG-Y"/>
    <property type="match status" value="1"/>
</dbReference>
<keyword evidence="2" id="KW-0812">Transmembrane</keyword>
<dbReference type="PANTHER" id="PTHR36485:SF1">
    <property type="entry name" value="TRANSMEMBRANE PROTEIN"/>
    <property type="match status" value="1"/>
</dbReference>
<comment type="caution">
    <text evidence="3">The sequence shown here is derived from an EMBL/GenBank/DDBJ whole genome shotgun (WGS) entry which is preliminary data.</text>
</comment>
<evidence type="ECO:0000256" key="2">
    <source>
        <dbReference type="SAM" id="Phobius"/>
    </source>
</evidence>
<keyword evidence="4" id="KW-1185">Reference proteome</keyword>
<evidence type="ECO:0000313" key="3">
    <source>
        <dbReference type="EMBL" id="ORZ27556.1"/>
    </source>
</evidence>
<keyword evidence="2" id="KW-1133">Transmembrane helix</keyword>
<dbReference type="OrthoDB" id="2157498at2759"/>
<evidence type="ECO:0000313" key="4">
    <source>
        <dbReference type="Proteomes" id="UP000193411"/>
    </source>
</evidence>
<gene>
    <name evidence="3" type="ORF">BCR44DRAFT_56896</name>
</gene>
<accession>A0A1Y2GZ61</accession>
<feature type="transmembrane region" description="Helical" evidence="2">
    <location>
        <begin position="105"/>
        <end position="126"/>
    </location>
</feature>